<sequence length="195" mass="20838">MDDATLGAYDRAAAAFAEEWNAQPAPADMQALLHRFFGPGPTADIGCGAGRDTAWLDRNGFPAIGYDASDGLIAEARRRHPALRFEKAALPALDGIAPASFANVLCETVIMHLAPATVAAAVGRLIDILRSGGTLYLSWRVTEGAERRDEYGRLYAAVDPAQVFEGLGDAAILFDDEPVSQSSGKRIRRVVARKP</sequence>
<dbReference type="Proteomes" id="UP000646365">
    <property type="component" value="Unassembled WGS sequence"/>
</dbReference>
<gene>
    <name evidence="2" type="ORF">GCM10011611_44800</name>
</gene>
<dbReference type="CDD" id="cd02440">
    <property type="entry name" value="AdoMet_MTases"/>
    <property type="match status" value="1"/>
</dbReference>
<feature type="domain" description="Methyltransferase" evidence="1">
    <location>
        <begin position="44"/>
        <end position="133"/>
    </location>
</feature>
<dbReference type="Pfam" id="PF13649">
    <property type="entry name" value="Methyltransf_25"/>
    <property type="match status" value="1"/>
</dbReference>
<organism evidence="2 3">
    <name type="scientific">Aliidongia dinghuensis</name>
    <dbReference type="NCBI Taxonomy" id="1867774"/>
    <lineage>
        <taxon>Bacteria</taxon>
        <taxon>Pseudomonadati</taxon>
        <taxon>Pseudomonadota</taxon>
        <taxon>Alphaproteobacteria</taxon>
        <taxon>Rhodospirillales</taxon>
        <taxon>Dongiaceae</taxon>
        <taxon>Aliidongia</taxon>
    </lineage>
</organism>
<evidence type="ECO:0000259" key="1">
    <source>
        <dbReference type="Pfam" id="PF13649"/>
    </source>
</evidence>
<comment type="caution">
    <text evidence="2">The sequence shown here is derived from an EMBL/GenBank/DDBJ whole genome shotgun (WGS) entry which is preliminary data.</text>
</comment>
<accession>A0A8J2YWV1</accession>
<reference evidence="2" key="2">
    <citation type="submission" date="2020-09" db="EMBL/GenBank/DDBJ databases">
        <authorList>
            <person name="Sun Q."/>
            <person name="Zhou Y."/>
        </authorList>
    </citation>
    <scope>NUCLEOTIDE SEQUENCE</scope>
    <source>
        <strain evidence="2">CGMCC 1.15725</strain>
    </source>
</reference>
<dbReference type="RefSeq" id="WP_189049952.1">
    <property type="nucleotide sequence ID" value="NZ_BMJQ01000012.1"/>
</dbReference>
<dbReference type="EMBL" id="BMJQ01000012">
    <property type="protein sequence ID" value="GGF33593.1"/>
    <property type="molecule type" value="Genomic_DNA"/>
</dbReference>
<dbReference type="SUPFAM" id="SSF53335">
    <property type="entry name" value="S-adenosyl-L-methionine-dependent methyltransferases"/>
    <property type="match status" value="1"/>
</dbReference>
<evidence type="ECO:0000313" key="3">
    <source>
        <dbReference type="Proteomes" id="UP000646365"/>
    </source>
</evidence>
<evidence type="ECO:0000313" key="2">
    <source>
        <dbReference type="EMBL" id="GGF33593.1"/>
    </source>
</evidence>
<protein>
    <recommendedName>
        <fullName evidence="1">Methyltransferase domain-containing protein</fullName>
    </recommendedName>
</protein>
<dbReference type="InterPro" id="IPR041698">
    <property type="entry name" value="Methyltransf_25"/>
</dbReference>
<dbReference type="InterPro" id="IPR029063">
    <property type="entry name" value="SAM-dependent_MTases_sf"/>
</dbReference>
<dbReference type="AlphaFoldDB" id="A0A8J2YWV1"/>
<name>A0A8J2YWV1_9PROT</name>
<reference evidence="2" key="1">
    <citation type="journal article" date="2014" name="Int. J. Syst. Evol. Microbiol.">
        <title>Complete genome sequence of Corynebacterium casei LMG S-19264T (=DSM 44701T), isolated from a smear-ripened cheese.</title>
        <authorList>
            <consortium name="US DOE Joint Genome Institute (JGI-PGF)"/>
            <person name="Walter F."/>
            <person name="Albersmeier A."/>
            <person name="Kalinowski J."/>
            <person name="Ruckert C."/>
        </authorList>
    </citation>
    <scope>NUCLEOTIDE SEQUENCE</scope>
    <source>
        <strain evidence="2">CGMCC 1.15725</strain>
    </source>
</reference>
<dbReference type="Gene3D" id="3.40.50.150">
    <property type="entry name" value="Vaccinia Virus protein VP39"/>
    <property type="match status" value="1"/>
</dbReference>
<keyword evidence="3" id="KW-1185">Reference proteome</keyword>
<proteinExistence type="predicted"/>